<dbReference type="EMBL" id="CWQY01000027">
    <property type="protein sequence ID" value="CSD10429.1"/>
    <property type="molecule type" value="Genomic_DNA"/>
</dbReference>
<sequence>MAQKREREQLKVEQQLQMMSSKEFCLEYQPQVCHRTGQVIGCEALIRAKDQQDNILSPATFLPSLAKAGLMKEMDLWVVKQATSDVRKLTNVGVYVPVSINLTAETLMDLTVMAQIEEIIRSVAGLIHIELTEESLLADEQRLTWVFNQLHQLGVKIYIDDFGTGYSSLSYLHRFDVDGIKIDRSFVLALVSEKGRKVFANLQLVAHSLELETIIEGVETQEQLDAMGDEYPFSVQGWFYSKSLNRGDFVEFVQRRNASKTVPVEAQ</sequence>
<name>A0A656AER5_VIBCL</name>
<dbReference type="SMART" id="SM00052">
    <property type="entry name" value="EAL"/>
    <property type="match status" value="1"/>
</dbReference>
<reference evidence="1 2" key="1">
    <citation type="submission" date="2015-07" db="EMBL/GenBank/DDBJ databases">
        <authorList>
            <consortium name="Pathogen Informatics"/>
        </authorList>
    </citation>
    <scope>NUCLEOTIDE SEQUENCE [LARGE SCALE GENOMIC DNA]</scope>
    <source>
        <strain evidence="1 2">A316</strain>
    </source>
</reference>
<protein>
    <submittedName>
        <fullName evidence="1">EAL family protein</fullName>
    </submittedName>
</protein>
<dbReference type="CDD" id="cd01948">
    <property type="entry name" value="EAL"/>
    <property type="match status" value="1"/>
</dbReference>
<dbReference type="Proteomes" id="UP000041770">
    <property type="component" value="Unassembled WGS sequence"/>
</dbReference>
<organism evidence="1 2">
    <name type="scientific">Vibrio cholerae</name>
    <dbReference type="NCBI Taxonomy" id="666"/>
    <lineage>
        <taxon>Bacteria</taxon>
        <taxon>Pseudomonadati</taxon>
        <taxon>Pseudomonadota</taxon>
        <taxon>Gammaproteobacteria</taxon>
        <taxon>Vibrionales</taxon>
        <taxon>Vibrionaceae</taxon>
        <taxon>Vibrio</taxon>
    </lineage>
</organism>
<gene>
    <name evidence="1" type="primary">yjcC</name>
    <name evidence="1" type="ORF">ERS013200_03184</name>
</gene>
<evidence type="ECO:0000313" key="2">
    <source>
        <dbReference type="Proteomes" id="UP000041770"/>
    </source>
</evidence>
<dbReference type="PANTHER" id="PTHR33121">
    <property type="entry name" value="CYCLIC DI-GMP PHOSPHODIESTERASE PDEF"/>
    <property type="match status" value="1"/>
</dbReference>
<dbReference type="Gene3D" id="3.20.20.450">
    <property type="entry name" value="EAL domain"/>
    <property type="match status" value="1"/>
</dbReference>
<dbReference type="AlphaFoldDB" id="A0A656AER5"/>
<proteinExistence type="predicted"/>
<dbReference type="InterPro" id="IPR050706">
    <property type="entry name" value="Cyclic-di-GMP_PDE-like"/>
</dbReference>
<dbReference type="InterPro" id="IPR001633">
    <property type="entry name" value="EAL_dom"/>
</dbReference>
<dbReference type="Pfam" id="PF00563">
    <property type="entry name" value="EAL"/>
    <property type="match status" value="1"/>
</dbReference>
<dbReference type="PANTHER" id="PTHR33121:SF70">
    <property type="entry name" value="SIGNALING PROTEIN YKOW"/>
    <property type="match status" value="1"/>
</dbReference>
<dbReference type="GO" id="GO:0071111">
    <property type="term" value="F:cyclic-guanylate-specific phosphodiesterase activity"/>
    <property type="evidence" value="ECO:0007669"/>
    <property type="project" value="InterPro"/>
</dbReference>
<dbReference type="PROSITE" id="PS50883">
    <property type="entry name" value="EAL"/>
    <property type="match status" value="1"/>
</dbReference>
<accession>A0A656AER5</accession>
<evidence type="ECO:0000313" key="1">
    <source>
        <dbReference type="EMBL" id="CSD10429.1"/>
    </source>
</evidence>
<dbReference type="InterPro" id="IPR035919">
    <property type="entry name" value="EAL_sf"/>
</dbReference>
<dbReference type="SUPFAM" id="SSF141868">
    <property type="entry name" value="EAL domain-like"/>
    <property type="match status" value="1"/>
</dbReference>